<dbReference type="GO" id="GO:0005509">
    <property type="term" value="F:calcium ion binding"/>
    <property type="evidence" value="ECO:0007669"/>
    <property type="project" value="InterPro"/>
</dbReference>
<dbReference type="InParanoid" id="E4WT13"/>
<dbReference type="GO" id="GO:0016042">
    <property type="term" value="P:lipid catabolic process"/>
    <property type="evidence" value="ECO:0007669"/>
    <property type="project" value="InterPro"/>
</dbReference>
<accession>E4WT13</accession>
<evidence type="ECO:0000313" key="8">
    <source>
        <dbReference type="EMBL" id="CBY06799.1"/>
    </source>
</evidence>
<protein>
    <recommendedName>
        <fullName evidence="7">Phospholipase A2-like central domain-containing protein</fullName>
    </recommendedName>
</protein>
<dbReference type="PANTHER" id="PTHR11716">
    <property type="entry name" value="PHOSPHOLIPASE A2 FAMILY MEMBER"/>
    <property type="match status" value="1"/>
</dbReference>
<feature type="disulfide bond" evidence="4">
    <location>
        <begin position="184"/>
        <end position="196"/>
    </location>
</feature>
<keyword evidence="6" id="KW-0732">Signal</keyword>
<dbReference type="GO" id="GO:0006644">
    <property type="term" value="P:phospholipid metabolic process"/>
    <property type="evidence" value="ECO:0007669"/>
    <property type="project" value="InterPro"/>
</dbReference>
<dbReference type="Pfam" id="PF00068">
    <property type="entry name" value="Phospholip_A2_1"/>
    <property type="match status" value="1"/>
</dbReference>
<dbReference type="EMBL" id="FN653016">
    <property type="protein sequence ID" value="CBY06799.1"/>
    <property type="molecule type" value="Genomic_DNA"/>
</dbReference>
<organism evidence="8">
    <name type="scientific">Oikopleura dioica</name>
    <name type="common">Tunicate</name>
    <dbReference type="NCBI Taxonomy" id="34765"/>
    <lineage>
        <taxon>Eukaryota</taxon>
        <taxon>Metazoa</taxon>
        <taxon>Chordata</taxon>
        <taxon>Tunicata</taxon>
        <taxon>Appendicularia</taxon>
        <taxon>Copelata</taxon>
        <taxon>Oikopleuridae</taxon>
        <taxon>Oikopleura</taxon>
    </lineage>
</organism>
<dbReference type="GO" id="GO:0005543">
    <property type="term" value="F:phospholipid binding"/>
    <property type="evidence" value="ECO:0007669"/>
    <property type="project" value="TreeGrafter"/>
</dbReference>
<dbReference type="Gene3D" id="1.20.90.10">
    <property type="entry name" value="Phospholipase A2 domain"/>
    <property type="match status" value="1"/>
</dbReference>
<evidence type="ECO:0000256" key="1">
    <source>
        <dbReference type="ARBA" id="ARBA00004613"/>
    </source>
</evidence>
<evidence type="ECO:0000256" key="5">
    <source>
        <dbReference type="RuleBase" id="RU003654"/>
    </source>
</evidence>
<keyword evidence="3 4" id="KW-1015">Disulfide bond</keyword>
<evidence type="ECO:0000313" key="9">
    <source>
        <dbReference type="Proteomes" id="UP000001307"/>
    </source>
</evidence>
<gene>
    <name evidence="8" type="ORF">GSOID_T00005862001</name>
</gene>
<evidence type="ECO:0000256" key="2">
    <source>
        <dbReference type="ARBA" id="ARBA00022525"/>
    </source>
</evidence>
<dbReference type="InterPro" id="IPR036444">
    <property type="entry name" value="PLipase_A2_dom_sf"/>
</dbReference>
<dbReference type="PANTHER" id="PTHR11716:SF51">
    <property type="entry name" value="PHOSPHOLIPASE A2"/>
    <property type="match status" value="1"/>
</dbReference>
<feature type="disulfide bond" evidence="4">
    <location>
        <begin position="147"/>
        <end position="198"/>
    </location>
</feature>
<reference evidence="8" key="1">
    <citation type="journal article" date="2010" name="Science">
        <title>Plasticity of animal genome architecture unmasked by rapid evolution of a pelagic tunicate.</title>
        <authorList>
            <person name="Denoeud F."/>
            <person name="Henriet S."/>
            <person name="Mungpakdee S."/>
            <person name="Aury J.M."/>
            <person name="Da Silva C."/>
            <person name="Brinkmann H."/>
            <person name="Mikhaleva J."/>
            <person name="Olsen L.C."/>
            <person name="Jubin C."/>
            <person name="Canestro C."/>
            <person name="Bouquet J.M."/>
            <person name="Danks G."/>
            <person name="Poulain J."/>
            <person name="Campsteijn C."/>
            <person name="Adamski M."/>
            <person name="Cross I."/>
            <person name="Yadetie F."/>
            <person name="Muffato M."/>
            <person name="Louis A."/>
            <person name="Butcher S."/>
            <person name="Tsagkogeorga G."/>
            <person name="Konrad A."/>
            <person name="Singh S."/>
            <person name="Jensen M.F."/>
            <person name="Cong E.H."/>
            <person name="Eikeseth-Otteraa H."/>
            <person name="Noel B."/>
            <person name="Anthouard V."/>
            <person name="Porcel B.M."/>
            <person name="Kachouri-Lafond R."/>
            <person name="Nishino A."/>
            <person name="Ugolini M."/>
            <person name="Chourrout P."/>
            <person name="Nishida H."/>
            <person name="Aasland R."/>
            <person name="Huzurbazar S."/>
            <person name="Westhof E."/>
            <person name="Delsuc F."/>
            <person name="Lehrach H."/>
            <person name="Reinhardt R."/>
            <person name="Weissenbach J."/>
            <person name="Roy S.W."/>
            <person name="Artiguenave F."/>
            <person name="Postlethwait J.H."/>
            <person name="Manak J.R."/>
            <person name="Thompson E.M."/>
            <person name="Jaillon O."/>
            <person name="Du Pasquier L."/>
            <person name="Boudinot P."/>
            <person name="Liberles D.A."/>
            <person name="Volff J.N."/>
            <person name="Philippe H."/>
            <person name="Lenhard B."/>
            <person name="Roest Crollius H."/>
            <person name="Wincker P."/>
            <person name="Chourrout D."/>
        </authorList>
    </citation>
    <scope>NUCLEOTIDE SEQUENCE [LARGE SCALE GENOMIC DNA]</scope>
</reference>
<dbReference type="AlphaFoldDB" id="E4WT13"/>
<proteinExistence type="inferred from homology"/>
<evidence type="ECO:0000256" key="4">
    <source>
        <dbReference type="PIRSR" id="PIRSR601211-3"/>
    </source>
</evidence>
<dbReference type="SUPFAM" id="SSF48619">
    <property type="entry name" value="Phospholipase A2, PLA2"/>
    <property type="match status" value="1"/>
</dbReference>
<feature type="signal peptide" evidence="6">
    <location>
        <begin position="1"/>
        <end position="16"/>
    </location>
</feature>
<dbReference type="SMART" id="SM00085">
    <property type="entry name" value="PA2c"/>
    <property type="match status" value="1"/>
</dbReference>
<dbReference type="GO" id="GO:0050482">
    <property type="term" value="P:arachidonate secretion"/>
    <property type="evidence" value="ECO:0007669"/>
    <property type="project" value="InterPro"/>
</dbReference>
<evidence type="ECO:0000256" key="6">
    <source>
        <dbReference type="SAM" id="SignalP"/>
    </source>
</evidence>
<evidence type="ECO:0000259" key="7">
    <source>
        <dbReference type="SMART" id="SM00085"/>
    </source>
</evidence>
<feature type="disulfide bond" evidence="4">
    <location>
        <begin position="117"/>
        <end position="141"/>
    </location>
</feature>
<keyword evidence="9" id="KW-1185">Reference proteome</keyword>
<comment type="subcellular location">
    <subcellularLocation>
        <location evidence="1">Secreted</location>
    </subcellularLocation>
</comment>
<dbReference type="GO" id="GO:0005576">
    <property type="term" value="C:extracellular region"/>
    <property type="evidence" value="ECO:0007669"/>
    <property type="project" value="UniProtKB-SubCell"/>
</dbReference>
<keyword evidence="2" id="KW-0964">Secreted</keyword>
<evidence type="ECO:0000256" key="3">
    <source>
        <dbReference type="ARBA" id="ARBA00023157"/>
    </source>
</evidence>
<feature type="disulfide bond" evidence="4">
    <location>
        <begin position="159"/>
        <end position="191"/>
    </location>
</feature>
<sequence length="276" mass="31455">MKLSGLLFSFFASAFSLPAVNKKDDFNATQMLVDAHIDPLQLTLSRRRPNYIGERLGGQWDFISSTYGKIKSGFELSQNERREFGTARKLLQLAEMVKQVQRTDYLFERYCFYGCHCIPGYAVHDSTAGKGPAQDGIDSVCSRLKQCYWCANDEEEGQCDGTMKSYSWNVVDNDKDGKIDDIVCYNQPGSCRWKLCQCDRQFALQLRDVEETYNPLLSEENDFDRQATCNVPGTGGETSKKCCGNYNSNFRLIFNPNRQQCCNEEYSDIKEIGTCE</sequence>
<dbReference type="InterPro" id="IPR016090">
    <property type="entry name" value="PLA2-like_dom"/>
</dbReference>
<feature type="chain" id="PRO_5003190581" description="Phospholipase A2-like central domain-containing protein" evidence="6">
    <location>
        <begin position="17"/>
        <end position="276"/>
    </location>
</feature>
<comment type="similarity">
    <text evidence="5">Belongs to the phospholipase A2 family.</text>
</comment>
<feature type="domain" description="Phospholipase A2-like central" evidence="7">
    <location>
        <begin position="89"/>
        <end position="230"/>
    </location>
</feature>
<dbReference type="InterPro" id="IPR001211">
    <property type="entry name" value="PLA2"/>
</dbReference>
<dbReference type="Proteomes" id="UP000001307">
    <property type="component" value="Unassembled WGS sequence"/>
</dbReference>
<name>E4WT13_OIKDI</name>
<dbReference type="OrthoDB" id="5841574at2759"/>
<dbReference type="GO" id="GO:0047498">
    <property type="term" value="F:calcium-dependent phospholipase A2 activity"/>
    <property type="evidence" value="ECO:0007669"/>
    <property type="project" value="TreeGrafter"/>
</dbReference>